<dbReference type="InParanoid" id="H2XV43"/>
<keyword evidence="2" id="KW-1185">Reference proteome</keyword>
<organism evidence="1 2">
    <name type="scientific">Ciona intestinalis</name>
    <name type="common">Transparent sea squirt</name>
    <name type="synonym">Ascidia intestinalis</name>
    <dbReference type="NCBI Taxonomy" id="7719"/>
    <lineage>
        <taxon>Eukaryota</taxon>
        <taxon>Metazoa</taxon>
        <taxon>Chordata</taxon>
        <taxon>Tunicata</taxon>
        <taxon>Ascidiacea</taxon>
        <taxon>Phlebobranchia</taxon>
        <taxon>Cionidae</taxon>
        <taxon>Ciona</taxon>
    </lineage>
</organism>
<protein>
    <submittedName>
        <fullName evidence="1">Uncharacterized protein</fullName>
    </submittedName>
</protein>
<name>H2XV43_CIOIN</name>
<accession>H2XV43</accession>
<evidence type="ECO:0000313" key="1">
    <source>
        <dbReference type="Ensembl" id="ENSCINP00000033527.1"/>
    </source>
</evidence>
<dbReference type="HOGENOM" id="CLU_2096008_0_0_1"/>
<dbReference type="Proteomes" id="UP000008144">
    <property type="component" value="Unassembled WGS sequence"/>
</dbReference>
<dbReference type="Ensembl" id="ENSCINT00000035259.1">
    <property type="protein sequence ID" value="ENSCINP00000033527.1"/>
    <property type="gene ID" value="ENSCING00000019154.1"/>
</dbReference>
<evidence type="ECO:0000313" key="2">
    <source>
        <dbReference type="Proteomes" id="UP000008144"/>
    </source>
</evidence>
<dbReference type="AlphaFoldDB" id="H2XV43"/>
<reference evidence="2" key="1">
    <citation type="journal article" date="2002" name="Science">
        <title>The draft genome of Ciona intestinalis: insights into chordate and vertebrate origins.</title>
        <authorList>
            <person name="Dehal P."/>
            <person name="Satou Y."/>
            <person name="Campbell R.K."/>
            <person name="Chapman J."/>
            <person name="Degnan B."/>
            <person name="De Tomaso A."/>
            <person name="Davidson B."/>
            <person name="Di Gregorio A."/>
            <person name="Gelpke M."/>
            <person name="Goodstein D.M."/>
            <person name="Harafuji N."/>
            <person name="Hastings K.E."/>
            <person name="Ho I."/>
            <person name="Hotta K."/>
            <person name="Huang W."/>
            <person name="Kawashima T."/>
            <person name="Lemaire P."/>
            <person name="Martinez D."/>
            <person name="Meinertzhagen I.A."/>
            <person name="Necula S."/>
            <person name="Nonaka M."/>
            <person name="Putnam N."/>
            <person name="Rash S."/>
            <person name="Saiga H."/>
            <person name="Satake M."/>
            <person name="Terry A."/>
            <person name="Yamada L."/>
            <person name="Wang H.G."/>
            <person name="Awazu S."/>
            <person name="Azumi K."/>
            <person name="Boore J."/>
            <person name="Branno M."/>
            <person name="Chin-Bow S."/>
            <person name="DeSantis R."/>
            <person name="Doyle S."/>
            <person name="Francino P."/>
            <person name="Keys D.N."/>
            <person name="Haga S."/>
            <person name="Hayashi H."/>
            <person name="Hino K."/>
            <person name="Imai K.S."/>
            <person name="Inaba K."/>
            <person name="Kano S."/>
            <person name="Kobayashi K."/>
            <person name="Kobayashi M."/>
            <person name="Lee B.I."/>
            <person name="Makabe K.W."/>
            <person name="Manohar C."/>
            <person name="Matassi G."/>
            <person name="Medina M."/>
            <person name="Mochizuki Y."/>
            <person name="Mount S."/>
            <person name="Morishita T."/>
            <person name="Miura S."/>
            <person name="Nakayama A."/>
            <person name="Nishizaka S."/>
            <person name="Nomoto H."/>
            <person name="Ohta F."/>
            <person name="Oishi K."/>
            <person name="Rigoutsos I."/>
            <person name="Sano M."/>
            <person name="Sasaki A."/>
            <person name="Sasakura Y."/>
            <person name="Shoguchi E."/>
            <person name="Shin-i T."/>
            <person name="Spagnuolo A."/>
            <person name="Stainier D."/>
            <person name="Suzuki M.M."/>
            <person name="Tassy O."/>
            <person name="Takatori N."/>
            <person name="Tokuoka M."/>
            <person name="Yagi K."/>
            <person name="Yoshizaki F."/>
            <person name="Wada S."/>
            <person name="Zhang C."/>
            <person name="Hyatt P.D."/>
            <person name="Larimer F."/>
            <person name="Detter C."/>
            <person name="Doggett N."/>
            <person name="Glavina T."/>
            <person name="Hawkins T."/>
            <person name="Richardson P."/>
            <person name="Lucas S."/>
            <person name="Kohara Y."/>
            <person name="Levine M."/>
            <person name="Satoh N."/>
            <person name="Rokhsar D.S."/>
        </authorList>
    </citation>
    <scope>NUCLEOTIDE SEQUENCE [LARGE SCALE GENOMIC DNA]</scope>
</reference>
<reference evidence="1" key="3">
    <citation type="submission" date="2025-09" db="UniProtKB">
        <authorList>
            <consortium name="Ensembl"/>
        </authorList>
    </citation>
    <scope>IDENTIFICATION</scope>
</reference>
<proteinExistence type="predicted"/>
<reference evidence="1" key="2">
    <citation type="submission" date="2025-08" db="UniProtKB">
        <authorList>
            <consortium name="Ensembl"/>
        </authorList>
    </citation>
    <scope>IDENTIFICATION</scope>
</reference>
<sequence>MFGVVIRGYPLICSSFIPSCSHTSHKISFCIPNHKMASHMFFYSICANVWHLHAIFNALQRHELCCTKLVSAFKKTIYISITSSLLCIRREKKRVVEWKSVPSSPTLLYVILLFYL</sequence>